<dbReference type="InterPro" id="IPR003660">
    <property type="entry name" value="HAMP_dom"/>
</dbReference>
<dbReference type="EMBL" id="MCHX01000008">
    <property type="protein sequence ID" value="OFJ54880.1"/>
    <property type="molecule type" value="Genomic_DNA"/>
</dbReference>
<keyword evidence="4 7" id="KW-0812">Transmembrane</keyword>
<keyword evidence="10" id="KW-1185">Reference proteome</keyword>
<gene>
    <name evidence="9" type="ORF">BEL07_04795</name>
</gene>
<dbReference type="Pfam" id="PF05227">
    <property type="entry name" value="CHASE3"/>
    <property type="match status" value="1"/>
</dbReference>
<evidence type="ECO:0000256" key="2">
    <source>
        <dbReference type="ARBA" id="ARBA00022553"/>
    </source>
</evidence>
<dbReference type="InterPro" id="IPR036890">
    <property type="entry name" value="HATPase_C_sf"/>
</dbReference>
<dbReference type="InterPro" id="IPR007891">
    <property type="entry name" value="CHASE3"/>
</dbReference>
<evidence type="ECO:0000256" key="6">
    <source>
        <dbReference type="SAM" id="MobiDB-lite"/>
    </source>
</evidence>
<dbReference type="PROSITE" id="PS50885">
    <property type="entry name" value="HAMP"/>
    <property type="match status" value="1"/>
</dbReference>
<dbReference type="Pfam" id="PF00672">
    <property type="entry name" value="HAMP"/>
    <property type="match status" value="1"/>
</dbReference>
<feature type="transmembrane region" description="Helical" evidence="7">
    <location>
        <begin position="12"/>
        <end position="33"/>
    </location>
</feature>
<dbReference type="GO" id="GO:0007165">
    <property type="term" value="P:signal transduction"/>
    <property type="evidence" value="ECO:0007669"/>
    <property type="project" value="InterPro"/>
</dbReference>
<comment type="subcellular location">
    <subcellularLocation>
        <location evidence="1">Membrane</location>
    </subcellularLocation>
</comment>
<evidence type="ECO:0000256" key="4">
    <source>
        <dbReference type="ARBA" id="ARBA00022692"/>
    </source>
</evidence>
<evidence type="ECO:0000313" key="9">
    <source>
        <dbReference type="EMBL" id="OFJ54880.1"/>
    </source>
</evidence>
<sequence>MGRSDDVARMSLRWTIWLLVGSIVAIFAVPTAFSLGARLSVARTLTDLNDQVMPARTEVAALTKALVDQETGQRGFLLTGDPSFLQPYDAGRATATPLLASLRSRLSNDDEAARRLEAVAASAERWTTEAAEPEIAARRTGPLPPPATVPTAQSGKQLFDALRTDLAALDTRMGEIVAEHVYDVRTAQRVANVAQYTAIALVLGAIAAAAVLIHRSLTRPVDAVVRDVRAVADGNYDHHIFPRGPREIAVLAEAVEVLRGNLRSSAKRLVDAERRAEQSRMAAKLHDRTIRRVFGLGLDLTSASARGASDMRPLIAATDDIIEDLQRIIFDLDDAHASSRDDGLRSAIIEVVDESAPHLGFAPSLTFVGPVERVRLDPGVDVAVLTVLREAIGAVSLRRATSASVRVAATDEGLALRVTDGGAGPDHEVGREADPDVLAKLERIRSLTTRHGGRLLPPTDSAPGRVLDWEVPATTAESA</sequence>
<evidence type="ECO:0000259" key="8">
    <source>
        <dbReference type="PROSITE" id="PS50885"/>
    </source>
</evidence>
<organism evidence="9 10">
    <name type="scientific">Mycolicibacterium grossiae</name>
    <dbReference type="NCBI Taxonomy" id="1552759"/>
    <lineage>
        <taxon>Bacteria</taxon>
        <taxon>Bacillati</taxon>
        <taxon>Actinomycetota</taxon>
        <taxon>Actinomycetes</taxon>
        <taxon>Mycobacteriales</taxon>
        <taxon>Mycobacteriaceae</taxon>
        <taxon>Mycolicibacterium</taxon>
    </lineage>
</organism>
<feature type="region of interest" description="Disordered" evidence="6">
    <location>
        <begin position="131"/>
        <end position="154"/>
    </location>
</feature>
<keyword evidence="5 7" id="KW-1133">Transmembrane helix</keyword>
<dbReference type="GO" id="GO:0016020">
    <property type="term" value="C:membrane"/>
    <property type="evidence" value="ECO:0007669"/>
    <property type="project" value="UniProtKB-SubCell"/>
</dbReference>
<evidence type="ECO:0000313" key="10">
    <source>
        <dbReference type="Proteomes" id="UP000178953"/>
    </source>
</evidence>
<dbReference type="SUPFAM" id="SSF158472">
    <property type="entry name" value="HAMP domain-like"/>
    <property type="match status" value="1"/>
</dbReference>
<keyword evidence="7" id="KW-0472">Membrane</keyword>
<dbReference type="SMART" id="SM00304">
    <property type="entry name" value="HAMP"/>
    <property type="match status" value="1"/>
</dbReference>
<dbReference type="Gene3D" id="3.30.565.10">
    <property type="entry name" value="Histidine kinase-like ATPase, C-terminal domain"/>
    <property type="match status" value="1"/>
</dbReference>
<comment type="caution">
    <text evidence="9">The sequence shown here is derived from an EMBL/GenBank/DDBJ whole genome shotgun (WGS) entry which is preliminary data.</text>
</comment>
<evidence type="ECO:0000256" key="1">
    <source>
        <dbReference type="ARBA" id="ARBA00004370"/>
    </source>
</evidence>
<dbReference type="OrthoDB" id="23692at2"/>
<evidence type="ECO:0000256" key="5">
    <source>
        <dbReference type="ARBA" id="ARBA00022989"/>
    </source>
</evidence>
<dbReference type="AlphaFoldDB" id="A0A1E8Q9U8"/>
<evidence type="ECO:0000256" key="7">
    <source>
        <dbReference type="SAM" id="Phobius"/>
    </source>
</evidence>
<keyword evidence="3" id="KW-0808">Transferase</keyword>
<dbReference type="CDD" id="cd06225">
    <property type="entry name" value="HAMP"/>
    <property type="match status" value="1"/>
</dbReference>
<accession>A0A1E8Q9U8</accession>
<evidence type="ECO:0000256" key="3">
    <source>
        <dbReference type="ARBA" id="ARBA00022679"/>
    </source>
</evidence>
<dbReference type="GO" id="GO:0016740">
    <property type="term" value="F:transferase activity"/>
    <property type="evidence" value="ECO:0007669"/>
    <property type="project" value="UniProtKB-KW"/>
</dbReference>
<proteinExistence type="predicted"/>
<feature type="domain" description="HAMP" evidence="8">
    <location>
        <begin position="215"/>
        <end position="267"/>
    </location>
</feature>
<dbReference type="RefSeq" id="WP_070351962.1">
    <property type="nucleotide sequence ID" value="NZ_CP043474.1"/>
</dbReference>
<keyword evidence="2" id="KW-0597">Phosphoprotein</keyword>
<name>A0A1E8Q9U8_9MYCO</name>
<dbReference type="Proteomes" id="UP000178953">
    <property type="component" value="Unassembled WGS sequence"/>
</dbReference>
<protein>
    <recommendedName>
        <fullName evidence="8">HAMP domain-containing protein</fullName>
    </recommendedName>
</protein>
<reference evidence="9 10" key="1">
    <citation type="submission" date="2016-09" db="EMBL/GenBank/DDBJ databases">
        <title>genome sequence of Mycobacterium sp. 739 SCH.</title>
        <authorList>
            <person name="Greninger A.L."/>
            <person name="Qin X."/>
            <person name="Jerome K."/>
            <person name="Vora S."/>
            <person name="Quinn K."/>
        </authorList>
    </citation>
    <scope>NUCLEOTIDE SEQUENCE [LARGE SCALE GENOMIC DNA]</scope>
    <source>
        <strain evidence="9 10">SCH</strain>
    </source>
</reference>
<dbReference type="Gene3D" id="6.10.340.10">
    <property type="match status" value="1"/>
</dbReference>
<feature type="transmembrane region" description="Helical" evidence="7">
    <location>
        <begin position="193"/>
        <end position="213"/>
    </location>
</feature>
<dbReference type="CDD" id="cd19410">
    <property type="entry name" value="HK9-like_sensor"/>
    <property type="match status" value="1"/>
</dbReference>